<sequence>MNLNRVFNFLYFGFVGDSVGPRRYSDTKTEVLINIIKEHGVTIRRGVPVNYDEYRALMSADLIYRYSNNSKIDGDQSKRWQLKYCFLRNIAMNRDTLSAHKIKTIQYDFEQLNVFLRYYNELGKYDETISEVTTHLNYFENCTEDNPNERAAIFLKSCVSLMDVELNKKSISLCNELKIGDRSVMEYSHYIITAIALKLMSEFSKTKPTGESGVRFLDGDLFSLYVEIIRKDIFSRRTDELINRLQAFIDMFIIGICYNKEQQDARRKYILDIIRSVPRECICLQVESVKNSVRQFVEKYGHSFFDYMSKNRFNRYSNRKWYHELYHLAGKDKEYFGFITTVMSFLPRERHDVKEIMLLSKKALGKREKEREKGKRIQLNVQVDSETMDNLERLEKKLGKKRFDVVIEAIKLLYRMRIRSSRSPRQDLGIKPDQVDMNQADDKRHSRQNISLRVPPWKNKNRHSNNEIQDAPHTSAFLDSVSENGASAAPSEVSQSHQPPTSAELPASDVVGDKEVDEAAISSSKALQTLGDNLG</sequence>
<evidence type="ECO:0000313" key="3">
    <source>
        <dbReference type="Proteomes" id="UP000501427"/>
    </source>
</evidence>
<evidence type="ECO:0000256" key="1">
    <source>
        <dbReference type="SAM" id="MobiDB-lite"/>
    </source>
</evidence>
<reference evidence="2 3" key="1">
    <citation type="submission" date="2019-03" db="EMBL/GenBank/DDBJ databases">
        <title>Novel transposon Tn6433 accelerates the dissemination of tet(E) in Aeromonas from aerobic biofilm under oxytetracycline stress.</title>
        <authorList>
            <person name="Shi Y."/>
            <person name="Tian Z."/>
            <person name="Zhang Y."/>
            <person name="Zhang H."/>
            <person name="Yang M."/>
        </authorList>
    </citation>
    <scope>NUCLEOTIDE SEQUENCE [LARGE SCALE GENOMIC DNA]</scope>
    <source>
        <strain evidence="2 3">T0.1-19</strain>
    </source>
</reference>
<dbReference type="AlphaFoldDB" id="A0A6M4YIN2"/>
<proteinExistence type="predicted"/>
<feature type="compositionally biased region" description="Polar residues" evidence="1">
    <location>
        <begin position="492"/>
        <end position="501"/>
    </location>
</feature>
<gene>
    <name evidence="2" type="ORF">E4184_17245</name>
</gene>
<accession>A0A6M4YIN2</accession>
<dbReference type="EMBL" id="CP038441">
    <property type="protein sequence ID" value="QJT22982.1"/>
    <property type="molecule type" value="Genomic_DNA"/>
</dbReference>
<protein>
    <submittedName>
        <fullName evidence="2">Uncharacterized protein</fullName>
    </submittedName>
</protein>
<feature type="region of interest" description="Disordered" evidence="1">
    <location>
        <begin position="423"/>
        <end position="514"/>
    </location>
</feature>
<dbReference type="Proteomes" id="UP000501427">
    <property type="component" value="Chromosome"/>
</dbReference>
<evidence type="ECO:0000313" key="2">
    <source>
        <dbReference type="EMBL" id="QJT22982.1"/>
    </source>
</evidence>
<feature type="compositionally biased region" description="Basic and acidic residues" evidence="1">
    <location>
        <begin position="424"/>
        <end position="444"/>
    </location>
</feature>
<dbReference type="RefSeq" id="WP_171276696.1">
    <property type="nucleotide sequence ID" value="NZ_CAWPJG010000001.1"/>
</dbReference>
<name>A0A6M4YIN2_AERME</name>
<organism evidence="2 3">
    <name type="scientific">Aeromonas media</name>
    <dbReference type="NCBI Taxonomy" id="651"/>
    <lineage>
        <taxon>Bacteria</taxon>
        <taxon>Pseudomonadati</taxon>
        <taxon>Pseudomonadota</taxon>
        <taxon>Gammaproteobacteria</taxon>
        <taxon>Aeromonadales</taxon>
        <taxon>Aeromonadaceae</taxon>
        <taxon>Aeromonas</taxon>
    </lineage>
</organism>